<dbReference type="Gene3D" id="3.60.20.40">
    <property type="match status" value="1"/>
</dbReference>
<reference evidence="3" key="3">
    <citation type="submission" date="2025-09" db="UniProtKB">
        <authorList>
            <consortium name="Ensembl"/>
        </authorList>
    </citation>
    <scope>IDENTIFICATION</scope>
</reference>
<dbReference type="Ensembl" id="ENSECRT00000015393.1">
    <property type="protein sequence ID" value="ENSECRP00000015126.1"/>
    <property type="gene ID" value="ENSECRG00000010092.1"/>
</dbReference>
<gene>
    <name evidence="3" type="primary">si:ch73-337l15.2</name>
</gene>
<dbReference type="InterPro" id="IPR043137">
    <property type="entry name" value="GGT_ssub_C"/>
</dbReference>
<keyword evidence="2" id="KW-1133">Transmembrane helix</keyword>
<dbReference type="PANTHER" id="PTHR47278">
    <property type="entry name" value="GLUTATHIONE HYDROLASE 6"/>
    <property type="match status" value="1"/>
</dbReference>
<organism evidence="3 4">
    <name type="scientific">Erpetoichthys calabaricus</name>
    <name type="common">Rope fish</name>
    <name type="synonym">Calamoichthys calabaricus</name>
    <dbReference type="NCBI Taxonomy" id="27687"/>
    <lineage>
        <taxon>Eukaryota</taxon>
        <taxon>Metazoa</taxon>
        <taxon>Chordata</taxon>
        <taxon>Craniata</taxon>
        <taxon>Vertebrata</taxon>
        <taxon>Euteleostomi</taxon>
        <taxon>Actinopterygii</taxon>
        <taxon>Polypteriformes</taxon>
        <taxon>Polypteridae</taxon>
        <taxon>Erpetoichthys</taxon>
    </lineage>
</organism>
<sequence>MEKGISVRYSKLQAECEESCEIYESVCSETEHDDEASVRVHLYAPLISFGERNRRKEAVLRIVSSVGLLTVAFIFVFYKLKCGSLQPNINDHHYHQHLEKYNCSYLKNISLNNKDKGHNHEDGGRENDHQHVKNEQVDNEDNEHHSHQGLYHHGVLITDSEICTGVGKDILQAGGNSVDAGVAVLLCLGVVHPHIAGAGGGFSAVFYDKTTGIAKAIEAASTNSVFSRFGFPLVLQGLKLMHKEFGTLEWAPLFHSAIKLSGEGFPVDAILAKALEDSKEHIQNSDLCHLFCDKNGEVKTENSTIINKKLSEFLHNASVQMTDSSYLPEILLKKLAEGLPSSEATFFLNNVNNSLALIKDPSILQNEKYTLFLHSSQNSRRVISEMLNMTNVHNISIQSTVDIKNIASSYVIFLNSAKEIYKSLLNDNVSDEHFTHMGLKTFGSNIGILDRNGNTLVITASMNSSFGSKILSSSTGIIFNDFLEVSNTIPLFWACPSVLQVHNTDETVGIAAIGDTFVPLLIAQIIIKKIYFEKSPEDIVRSSFIHVDVDFNRTLTEYVSGIPDNSPFFKSLREDEAHLNLKIKNESEFSFFLLDAHASHFSAYGNIFSYSDGY</sequence>
<dbReference type="GO" id="GO:0070062">
    <property type="term" value="C:extracellular exosome"/>
    <property type="evidence" value="ECO:0007669"/>
    <property type="project" value="TreeGrafter"/>
</dbReference>
<dbReference type="InterPro" id="IPR052688">
    <property type="entry name" value="Gamma-glutamyltransfase"/>
</dbReference>
<keyword evidence="4" id="KW-1185">Reference proteome</keyword>
<dbReference type="AlphaFoldDB" id="A0A8C4X9S0"/>
<reference evidence="3" key="2">
    <citation type="submission" date="2025-08" db="UniProtKB">
        <authorList>
            <consortium name="Ensembl"/>
        </authorList>
    </citation>
    <scope>IDENTIFICATION</scope>
</reference>
<dbReference type="GeneTree" id="ENSGT00940000161883"/>
<dbReference type="Pfam" id="PF01019">
    <property type="entry name" value="G_glu_transpept"/>
    <property type="match status" value="1"/>
</dbReference>
<dbReference type="Proteomes" id="UP000694620">
    <property type="component" value="Chromosome 7"/>
</dbReference>
<reference evidence="3" key="1">
    <citation type="submission" date="2021-06" db="EMBL/GenBank/DDBJ databases">
        <authorList>
            <consortium name="Wellcome Sanger Institute Data Sharing"/>
        </authorList>
    </citation>
    <scope>NUCLEOTIDE SEQUENCE [LARGE SCALE GENOMIC DNA]</scope>
</reference>
<keyword evidence="2" id="KW-0812">Transmembrane</keyword>
<name>A0A8C4X9S0_ERPCA</name>
<dbReference type="PRINTS" id="PR01210">
    <property type="entry name" value="GGTRANSPTASE"/>
</dbReference>
<proteinExistence type="inferred from homology"/>
<keyword evidence="2" id="KW-0472">Membrane</keyword>
<comment type="similarity">
    <text evidence="1">Belongs to the gamma-glutamyltransferase family.</text>
</comment>
<dbReference type="PANTHER" id="PTHR47278:SF1">
    <property type="entry name" value="GLUTATHIONE HYDROLASE 6"/>
    <property type="match status" value="1"/>
</dbReference>
<dbReference type="InterPro" id="IPR029055">
    <property type="entry name" value="Ntn_hydrolases_N"/>
</dbReference>
<dbReference type="SUPFAM" id="SSF56235">
    <property type="entry name" value="N-terminal nucleophile aminohydrolases (Ntn hydrolases)"/>
    <property type="match status" value="1"/>
</dbReference>
<accession>A0A8C4X9S0</accession>
<protein>
    <submittedName>
        <fullName evidence="3">Glutathione hydrolase 6-like</fullName>
    </submittedName>
</protein>
<evidence type="ECO:0000313" key="3">
    <source>
        <dbReference type="Ensembl" id="ENSECRP00000015126.1"/>
    </source>
</evidence>
<evidence type="ECO:0000256" key="2">
    <source>
        <dbReference type="SAM" id="Phobius"/>
    </source>
</evidence>
<evidence type="ECO:0000313" key="4">
    <source>
        <dbReference type="Proteomes" id="UP000694620"/>
    </source>
</evidence>
<feature type="transmembrane region" description="Helical" evidence="2">
    <location>
        <begin position="58"/>
        <end position="78"/>
    </location>
</feature>
<evidence type="ECO:0000256" key="1">
    <source>
        <dbReference type="ARBA" id="ARBA00009381"/>
    </source>
</evidence>